<dbReference type="InterPro" id="IPR036296">
    <property type="entry name" value="SKP1-like_dim_sf"/>
</dbReference>
<dbReference type="Pfam" id="PF03931">
    <property type="entry name" value="Skp1_POZ"/>
    <property type="match status" value="1"/>
</dbReference>
<feature type="compositionally biased region" description="Polar residues" evidence="3">
    <location>
        <begin position="69"/>
        <end position="78"/>
    </location>
</feature>
<feature type="domain" description="SKP1 component POZ" evidence="5">
    <location>
        <begin position="1"/>
        <end position="60"/>
    </location>
</feature>
<name>A0A9W8AMT4_9FUNG</name>
<evidence type="ECO:0000256" key="2">
    <source>
        <dbReference type="ARBA" id="ARBA00022786"/>
    </source>
</evidence>
<dbReference type="SUPFAM" id="SSF54695">
    <property type="entry name" value="POZ domain"/>
    <property type="match status" value="1"/>
</dbReference>
<dbReference type="InterPro" id="IPR016073">
    <property type="entry name" value="Skp1_comp_POZ"/>
</dbReference>
<feature type="region of interest" description="Disordered" evidence="3">
    <location>
        <begin position="134"/>
        <end position="173"/>
    </location>
</feature>
<evidence type="ECO:0000256" key="1">
    <source>
        <dbReference type="ARBA" id="ARBA00009993"/>
    </source>
</evidence>
<dbReference type="OrthoDB" id="2342932at2759"/>
<dbReference type="InterPro" id="IPR016897">
    <property type="entry name" value="SKP1"/>
</dbReference>
<proteinExistence type="inferred from homology"/>
<dbReference type="SUPFAM" id="SSF81382">
    <property type="entry name" value="Skp1 dimerisation domain-like"/>
    <property type="match status" value="1"/>
</dbReference>
<dbReference type="InterPro" id="IPR016072">
    <property type="entry name" value="Skp1_comp_dimer"/>
</dbReference>
<accession>A0A9W8AMT4</accession>
<reference evidence="6" key="1">
    <citation type="submission" date="2022-07" db="EMBL/GenBank/DDBJ databases">
        <title>Phylogenomic reconstructions and comparative analyses of Kickxellomycotina fungi.</title>
        <authorList>
            <person name="Reynolds N.K."/>
            <person name="Stajich J.E."/>
            <person name="Barry K."/>
            <person name="Grigoriev I.V."/>
            <person name="Crous P."/>
            <person name="Smith M.E."/>
        </authorList>
    </citation>
    <scope>NUCLEOTIDE SEQUENCE</scope>
    <source>
        <strain evidence="6">RSA 1196</strain>
    </source>
</reference>
<evidence type="ECO:0000313" key="7">
    <source>
        <dbReference type="Proteomes" id="UP001150925"/>
    </source>
</evidence>
<dbReference type="CDD" id="cd18322">
    <property type="entry name" value="BTB_POZ_SKP1"/>
    <property type="match status" value="1"/>
</dbReference>
<dbReference type="Pfam" id="PF01466">
    <property type="entry name" value="Skp1"/>
    <property type="match status" value="1"/>
</dbReference>
<dbReference type="PANTHER" id="PTHR11165">
    <property type="entry name" value="SKP1"/>
    <property type="match status" value="1"/>
</dbReference>
<dbReference type="InterPro" id="IPR001232">
    <property type="entry name" value="SKP1-like"/>
</dbReference>
<evidence type="ECO:0000256" key="3">
    <source>
        <dbReference type="SAM" id="MobiDB-lite"/>
    </source>
</evidence>
<feature type="domain" description="SKP1 component dimerisation" evidence="4">
    <location>
        <begin position="220"/>
        <end position="267"/>
    </location>
</feature>
<evidence type="ECO:0000259" key="4">
    <source>
        <dbReference type="Pfam" id="PF01466"/>
    </source>
</evidence>
<evidence type="ECO:0000259" key="5">
    <source>
        <dbReference type="Pfam" id="PF03931"/>
    </source>
</evidence>
<organism evidence="6 7">
    <name type="scientific">Dispira parvispora</name>
    <dbReference type="NCBI Taxonomy" id="1520584"/>
    <lineage>
        <taxon>Eukaryota</taxon>
        <taxon>Fungi</taxon>
        <taxon>Fungi incertae sedis</taxon>
        <taxon>Zoopagomycota</taxon>
        <taxon>Kickxellomycotina</taxon>
        <taxon>Dimargaritomycetes</taxon>
        <taxon>Dimargaritales</taxon>
        <taxon>Dimargaritaceae</taxon>
        <taxon>Dispira</taxon>
    </lineage>
</organism>
<comment type="similarity">
    <text evidence="1">Belongs to the SKP1 family.</text>
</comment>
<dbReference type="Proteomes" id="UP001150925">
    <property type="component" value="Unassembled WGS sequence"/>
</dbReference>
<evidence type="ECO:0000313" key="6">
    <source>
        <dbReference type="EMBL" id="KAJ1962555.1"/>
    </source>
</evidence>
<dbReference type="SMART" id="SM00512">
    <property type="entry name" value="Skp1"/>
    <property type="match status" value="1"/>
</dbReference>
<dbReference type="Gene3D" id="3.30.710.10">
    <property type="entry name" value="Potassium Channel Kv1.1, Chain A"/>
    <property type="match status" value="1"/>
</dbReference>
<sequence>MIRIRTSEGMELEVEREVMEHSLLIKGLLDDVGPSNALLPLPNVSGPILAKVVEYCRHYHRKHQHSFGAPTTTGSAISGTDAAGEGPLMPSVGHSPRFETPQAVQTPSQPVYISFAPPSSTRSVTTGTVTSAFTTIPEGASSPLPTMGQSEDINEQDSTEDSAHASAGMTQDKRVPLQLNLPTGQPVPKLELDDWDRDFCKMDQGTLFELILAANYLDIKPLLDLTCFMVANMIRGKEPEEIRRTFNIKSDFTPEEEEWVKRENEWCEDR</sequence>
<protein>
    <submittedName>
        <fullName evidence="6">Uncharacterized protein</fullName>
    </submittedName>
</protein>
<keyword evidence="2" id="KW-0833">Ubl conjugation pathway</keyword>
<gene>
    <name evidence="6" type="ORF">IWQ62_003488</name>
</gene>
<dbReference type="GO" id="GO:0006511">
    <property type="term" value="P:ubiquitin-dependent protein catabolic process"/>
    <property type="evidence" value="ECO:0007669"/>
    <property type="project" value="InterPro"/>
</dbReference>
<dbReference type="AlphaFoldDB" id="A0A9W8AMT4"/>
<comment type="caution">
    <text evidence="6">The sequence shown here is derived from an EMBL/GenBank/DDBJ whole genome shotgun (WGS) entry which is preliminary data.</text>
</comment>
<keyword evidence="7" id="KW-1185">Reference proteome</keyword>
<dbReference type="InterPro" id="IPR011333">
    <property type="entry name" value="SKP1/BTB/POZ_sf"/>
</dbReference>
<dbReference type="EMBL" id="JANBPY010000947">
    <property type="protein sequence ID" value="KAJ1962555.1"/>
    <property type="molecule type" value="Genomic_DNA"/>
</dbReference>
<feature type="region of interest" description="Disordered" evidence="3">
    <location>
        <begin position="65"/>
        <end position="106"/>
    </location>
</feature>